<sequence length="249" mass="28551">MKAYQIYHKKKANRENLPPEYIANKFKLYELKRKIEAENDLLISLARDHQDRISKVKIKVKELETIQKNNETPIQELDKERAELTTEKKKYQIGKNVLMVLTILTFSLATATVISSLPAALILASLAIVGVVGESILQQKANKTNNKIIDLYTESYRLKQPIAKLERDLKFQNNIISSLANESSTCQRRLEQLKAEQLALEENISRFNPNQLDSSISWMNAVHKKGLFKTDNTSTKLTQLTEDDMCMKL</sequence>
<keyword evidence="2" id="KW-0472">Membrane</keyword>
<keyword evidence="1" id="KW-0175">Coiled coil</keyword>
<feature type="coiled-coil region" evidence="1">
    <location>
        <begin position="46"/>
        <end position="94"/>
    </location>
</feature>
<dbReference type="Proteomes" id="UP000054854">
    <property type="component" value="Unassembled WGS sequence"/>
</dbReference>
<evidence type="ECO:0000256" key="1">
    <source>
        <dbReference type="SAM" id="Coils"/>
    </source>
</evidence>
<keyword evidence="5" id="KW-1185">Reference proteome</keyword>
<protein>
    <submittedName>
        <fullName evidence="4">Uncharacterized protein</fullName>
    </submittedName>
</protein>
<keyword evidence="2" id="KW-0812">Transmembrane</keyword>
<evidence type="ECO:0000256" key="2">
    <source>
        <dbReference type="SAM" id="Phobius"/>
    </source>
</evidence>
<feature type="transmembrane region" description="Helical" evidence="2">
    <location>
        <begin position="120"/>
        <end position="137"/>
    </location>
</feature>
<evidence type="ECO:0000313" key="4">
    <source>
        <dbReference type="EMBL" id="STX35380.1"/>
    </source>
</evidence>
<feature type="transmembrane region" description="Helical" evidence="2">
    <location>
        <begin position="97"/>
        <end position="114"/>
    </location>
</feature>
<dbReference type="RefSeq" id="WP_058464433.1">
    <property type="nucleotide sequence ID" value="NZ_CAAAHQ010000050.1"/>
</dbReference>
<dbReference type="Proteomes" id="UP000255316">
    <property type="component" value="Unassembled WGS sequence"/>
</dbReference>
<evidence type="ECO:0000313" key="5">
    <source>
        <dbReference type="Proteomes" id="UP000054854"/>
    </source>
</evidence>
<name>A0A378IKC4_9GAMM</name>
<evidence type="ECO:0000313" key="6">
    <source>
        <dbReference type="Proteomes" id="UP000255316"/>
    </source>
</evidence>
<dbReference type="EMBL" id="UGNX01000001">
    <property type="protein sequence ID" value="STX35380.1"/>
    <property type="molecule type" value="Genomic_DNA"/>
</dbReference>
<dbReference type="OrthoDB" id="9988468at2"/>
<reference evidence="4 6" key="2">
    <citation type="submission" date="2018-06" db="EMBL/GenBank/DDBJ databases">
        <authorList>
            <consortium name="Pathogen Informatics"/>
            <person name="Doyle S."/>
        </authorList>
    </citation>
    <scope>NUCLEOTIDE SEQUENCE [LARGE SCALE GENOMIC DNA]</scope>
    <source>
        <strain evidence="4 6">NCTC12438</strain>
    </source>
</reference>
<proteinExistence type="predicted"/>
<accession>A0A378IKC4</accession>
<dbReference type="AlphaFoldDB" id="A0A378IKC4"/>
<organism evidence="4 6">
    <name type="scientific">Legionella cincinnatiensis</name>
    <dbReference type="NCBI Taxonomy" id="28085"/>
    <lineage>
        <taxon>Bacteria</taxon>
        <taxon>Pseudomonadati</taxon>
        <taxon>Pseudomonadota</taxon>
        <taxon>Gammaproteobacteria</taxon>
        <taxon>Legionellales</taxon>
        <taxon>Legionellaceae</taxon>
        <taxon>Legionella</taxon>
    </lineage>
</organism>
<evidence type="ECO:0000313" key="3">
    <source>
        <dbReference type="EMBL" id="KTC89188.1"/>
    </source>
</evidence>
<keyword evidence="2" id="KW-1133">Transmembrane helix</keyword>
<dbReference type="EMBL" id="LNXX01000011">
    <property type="protein sequence ID" value="KTC89188.1"/>
    <property type="molecule type" value="Genomic_DNA"/>
</dbReference>
<feature type="coiled-coil region" evidence="1">
    <location>
        <begin position="162"/>
        <end position="203"/>
    </location>
</feature>
<reference evidence="3 5" key="1">
    <citation type="submission" date="2015-11" db="EMBL/GenBank/DDBJ databases">
        <title>Genomic analysis of 38 Legionella species identifies large and diverse effector repertoires.</title>
        <authorList>
            <person name="Burstein D."/>
            <person name="Amaro F."/>
            <person name="Zusman T."/>
            <person name="Lifshitz Z."/>
            <person name="Cohen O."/>
            <person name="Gilbert J.A."/>
            <person name="Pupko T."/>
            <person name="Shuman H.A."/>
            <person name="Segal G."/>
        </authorList>
    </citation>
    <scope>NUCLEOTIDE SEQUENCE [LARGE SCALE GENOMIC DNA]</scope>
    <source>
        <strain evidence="3 5">CDC#72-OH-14</strain>
    </source>
</reference>
<gene>
    <name evidence="3" type="ORF">Lcin_1226</name>
    <name evidence="4" type="ORF">NCTC12438_01995</name>
</gene>